<reference evidence="3" key="1">
    <citation type="submission" date="2023-01" db="EMBL/GenBank/DDBJ databases">
        <title>Complete genome sequence of Planctobacterium marinum strain Dej080120_11.</title>
        <authorList>
            <person name="Ueki S."/>
            <person name="Maruyama F."/>
        </authorList>
    </citation>
    <scope>NUCLEOTIDE SEQUENCE</scope>
    <source>
        <strain evidence="3">Dej080120_11</strain>
    </source>
</reference>
<organism evidence="3 4">
    <name type="scientific">Planctobacterium marinum</name>
    <dbReference type="NCBI Taxonomy" id="1631968"/>
    <lineage>
        <taxon>Bacteria</taxon>
        <taxon>Pseudomonadati</taxon>
        <taxon>Pseudomonadota</taxon>
        <taxon>Gammaproteobacteria</taxon>
        <taxon>Alteromonadales</taxon>
        <taxon>Alteromonadaceae</taxon>
        <taxon>Planctobacterium</taxon>
    </lineage>
</organism>
<keyword evidence="4" id="KW-1185">Reference proteome</keyword>
<feature type="transmembrane region" description="Helical" evidence="2">
    <location>
        <begin position="12"/>
        <end position="31"/>
    </location>
</feature>
<keyword evidence="2" id="KW-0472">Membrane</keyword>
<feature type="compositionally biased region" description="Polar residues" evidence="1">
    <location>
        <begin position="41"/>
        <end position="58"/>
    </location>
</feature>
<dbReference type="KEGG" id="pmaw:MACH26_18920"/>
<feature type="compositionally biased region" description="Low complexity" evidence="1">
    <location>
        <begin position="59"/>
        <end position="68"/>
    </location>
</feature>
<sequence>MVDSATHAMTEVALGLSMSFFSLLILALLSFQLPQNSENGVVQQMQNSRPPTESTLQVSSHKGSSESSETPQLGFYFAGRLYDQTLASVEPDSFRADKPVIIAVSKSLPFADIMALRERANHPNLFITLLTEEWQQRLENL</sequence>
<feature type="region of interest" description="Disordered" evidence="1">
    <location>
        <begin position="41"/>
        <end position="71"/>
    </location>
</feature>
<gene>
    <name evidence="3" type="ORF">MACH26_18920</name>
</gene>
<keyword evidence="2" id="KW-0812">Transmembrane</keyword>
<dbReference type="RefSeq" id="WP_338292391.1">
    <property type="nucleotide sequence ID" value="NZ_AP027272.1"/>
</dbReference>
<keyword evidence="2" id="KW-1133">Transmembrane helix</keyword>
<dbReference type="EMBL" id="AP027272">
    <property type="protein sequence ID" value="BDX06371.1"/>
    <property type="molecule type" value="Genomic_DNA"/>
</dbReference>
<evidence type="ECO:0000313" key="3">
    <source>
        <dbReference type="EMBL" id="BDX06371.1"/>
    </source>
</evidence>
<evidence type="ECO:0000256" key="2">
    <source>
        <dbReference type="SAM" id="Phobius"/>
    </source>
</evidence>
<dbReference type="Proteomes" id="UP001333710">
    <property type="component" value="Chromosome"/>
</dbReference>
<dbReference type="AlphaFoldDB" id="A0AA48HKE1"/>
<name>A0AA48HKE1_9ALTE</name>
<evidence type="ECO:0000313" key="4">
    <source>
        <dbReference type="Proteomes" id="UP001333710"/>
    </source>
</evidence>
<protein>
    <submittedName>
        <fullName evidence="3">Uncharacterized protein</fullName>
    </submittedName>
</protein>
<accession>A0AA48HKE1</accession>
<evidence type="ECO:0000256" key="1">
    <source>
        <dbReference type="SAM" id="MobiDB-lite"/>
    </source>
</evidence>
<proteinExistence type="predicted"/>